<evidence type="ECO:0000256" key="1">
    <source>
        <dbReference type="SAM" id="Phobius"/>
    </source>
</evidence>
<dbReference type="Proteomes" id="UP001595818">
    <property type="component" value="Unassembled WGS sequence"/>
</dbReference>
<proteinExistence type="predicted"/>
<dbReference type="PANTHER" id="PTHR39430:SF1">
    <property type="entry name" value="PROTEASE"/>
    <property type="match status" value="1"/>
</dbReference>
<evidence type="ECO:0000313" key="3">
    <source>
        <dbReference type="EMBL" id="MFC4870258.1"/>
    </source>
</evidence>
<keyword evidence="4" id="KW-1185">Reference proteome</keyword>
<feature type="transmembrane region" description="Helical" evidence="1">
    <location>
        <begin position="57"/>
        <end position="75"/>
    </location>
</feature>
<dbReference type="GO" id="GO:0016787">
    <property type="term" value="F:hydrolase activity"/>
    <property type="evidence" value="ECO:0007669"/>
    <property type="project" value="UniProtKB-KW"/>
</dbReference>
<protein>
    <submittedName>
        <fullName evidence="3">CPBP family intramembrane glutamic endopeptidase</fullName>
        <ecNumber evidence="3">3.4.-.-</ecNumber>
    </submittedName>
</protein>
<sequence>MDKVASRFPDPLAVSLYEEFIFRALMFSSLVTLTPDRRVLLGVSSLIFCLAHFPSDIATFVSYFVGGLVYGYAFLKFQSLWVPVGIHFAWNFFQGQVFGFPVSGIPSYGLLSTSIAPDAYLNGGEIGPEGSMVGVLARLIILSWLFLSPAMQENDSFLIFKRKP</sequence>
<dbReference type="PANTHER" id="PTHR39430">
    <property type="entry name" value="MEMBRANE-ASSOCIATED PROTEASE-RELATED"/>
    <property type="match status" value="1"/>
</dbReference>
<dbReference type="InterPro" id="IPR003675">
    <property type="entry name" value="Rce1/LyrA-like_dom"/>
</dbReference>
<organism evidence="3 4">
    <name type="scientific">Negadavirga shengliensis</name>
    <dbReference type="NCBI Taxonomy" id="1389218"/>
    <lineage>
        <taxon>Bacteria</taxon>
        <taxon>Pseudomonadati</taxon>
        <taxon>Bacteroidota</taxon>
        <taxon>Cytophagia</taxon>
        <taxon>Cytophagales</taxon>
        <taxon>Cyclobacteriaceae</taxon>
        <taxon>Negadavirga</taxon>
    </lineage>
</organism>
<keyword evidence="1" id="KW-0472">Membrane</keyword>
<dbReference type="EMBL" id="JBHSJJ010000001">
    <property type="protein sequence ID" value="MFC4870258.1"/>
    <property type="molecule type" value="Genomic_DNA"/>
</dbReference>
<keyword evidence="1" id="KW-0812">Transmembrane</keyword>
<dbReference type="Pfam" id="PF02517">
    <property type="entry name" value="Rce1-like"/>
    <property type="match status" value="1"/>
</dbReference>
<accession>A0ABV9SVB0</accession>
<comment type="caution">
    <text evidence="3">The sequence shown here is derived from an EMBL/GenBank/DDBJ whole genome shotgun (WGS) entry which is preliminary data.</text>
</comment>
<feature type="domain" description="CAAX prenyl protease 2/Lysostaphin resistance protein A-like" evidence="2">
    <location>
        <begin position="12"/>
        <end position="93"/>
    </location>
</feature>
<evidence type="ECO:0000313" key="4">
    <source>
        <dbReference type="Proteomes" id="UP001595818"/>
    </source>
</evidence>
<reference evidence="4" key="1">
    <citation type="journal article" date="2019" name="Int. J. Syst. Evol. Microbiol.">
        <title>The Global Catalogue of Microorganisms (GCM) 10K type strain sequencing project: providing services to taxonomists for standard genome sequencing and annotation.</title>
        <authorList>
            <consortium name="The Broad Institute Genomics Platform"/>
            <consortium name="The Broad Institute Genome Sequencing Center for Infectious Disease"/>
            <person name="Wu L."/>
            <person name="Ma J."/>
        </authorList>
    </citation>
    <scope>NUCLEOTIDE SEQUENCE [LARGE SCALE GENOMIC DNA]</scope>
    <source>
        <strain evidence="4">CGMCC 4.7466</strain>
    </source>
</reference>
<gene>
    <name evidence="3" type="ORF">ACFPFU_01065</name>
</gene>
<dbReference type="RefSeq" id="WP_377060640.1">
    <property type="nucleotide sequence ID" value="NZ_JBHSJJ010000001.1"/>
</dbReference>
<dbReference type="EC" id="3.4.-.-" evidence="3"/>
<keyword evidence="1" id="KW-1133">Transmembrane helix</keyword>
<keyword evidence="3" id="KW-0378">Hydrolase</keyword>
<feature type="transmembrane region" description="Helical" evidence="1">
    <location>
        <begin position="130"/>
        <end position="147"/>
    </location>
</feature>
<name>A0ABV9SVB0_9BACT</name>
<evidence type="ECO:0000259" key="2">
    <source>
        <dbReference type="Pfam" id="PF02517"/>
    </source>
</evidence>